<protein>
    <submittedName>
        <fullName evidence="1">Uncharacterized protein</fullName>
    </submittedName>
</protein>
<evidence type="ECO:0000313" key="2">
    <source>
        <dbReference type="Proteomes" id="UP000011135"/>
    </source>
</evidence>
<comment type="caution">
    <text evidence="1">The sequence shown here is derived from an EMBL/GenBank/DDBJ whole genome shotgun (WGS) entry which is preliminary data.</text>
</comment>
<dbReference type="eggNOG" id="ENOG5031V7A">
    <property type="taxonomic scope" value="Bacteria"/>
</dbReference>
<dbReference type="OrthoDB" id="8028921at2"/>
<proteinExistence type="predicted"/>
<reference evidence="1 2" key="1">
    <citation type="submission" date="2012-12" db="EMBL/GenBank/DDBJ databases">
        <title>Genome assembly of Fulvivirga imtechensis AK7.</title>
        <authorList>
            <person name="Nupur N."/>
            <person name="Khatri I."/>
            <person name="Kumar R."/>
            <person name="Subramanian S."/>
            <person name="Pinnaka A."/>
        </authorList>
    </citation>
    <scope>NUCLEOTIDE SEQUENCE [LARGE SCALE GENOMIC DNA]</scope>
    <source>
        <strain evidence="1 2">AK7</strain>
    </source>
</reference>
<organism evidence="1 2">
    <name type="scientific">Fulvivirga imtechensis AK7</name>
    <dbReference type="NCBI Taxonomy" id="1237149"/>
    <lineage>
        <taxon>Bacteria</taxon>
        <taxon>Pseudomonadati</taxon>
        <taxon>Bacteroidota</taxon>
        <taxon>Cytophagia</taxon>
        <taxon>Cytophagales</taxon>
        <taxon>Fulvivirgaceae</taxon>
        <taxon>Fulvivirga</taxon>
    </lineage>
</organism>
<evidence type="ECO:0000313" key="1">
    <source>
        <dbReference type="EMBL" id="ELR69506.1"/>
    </source>
</evidence>
<sequence length="213" mass="24936">MMMYLNRECPTAMEFTSFSKVADVTDEDFIATAMQFEENYLKKQVGVVSHFLLRNLKGEYANLLFAKDREALKAVEQGFKNDPYARHYMQQISGSSVTVYYHSILKKNFLVPEHFSCFEHGIFKVKKEEKYSQRYILDISQKLEDQYLDLQDNTLEHFIGMLDEDTYSEIVFGKTLGKTREVCFGYLQEPIGLELMDIMIPDTAILDFWYLIA</sequence>
<dbReference type="Proteomes" id="UP000011135">
    <property type="component" value="Unassembled WGS sequence"/>
</dbReference>
<name>L8JKP8_9BACT</name>
<dbReference type="AlphaFoldDB" id="L8JKP8"/>
<accession>L8JKP8</accession>
<keyword evidence="2" id="KW-1185">Reference proteome</keyword>
<dbReference type="EMBL" id="AMZN01000072">
    <property type="protein sequence ID" value="ELR69506.1"/>
    <property type="molecule type" value="Genomic_DNA"/>
</dbReference>
<dbReference type="RefSeq" id="WP_009582197.1">
    <property type="nucleotide sequence ID" value="NZ_AMZN01000072.1"/>
</dbReference>
<dbReference type="STRING" id="1237149.C900_05038"/>
<gene>
    <name evidence="1" type="ORF">C900_05038</name>
</gene>